<comment type="caution">
    <text evidence="2">The sequence shown here is derived from an EMBL/GenBank/DDBJ whole genome shotgun (WGS) entry which is preliminary data.</text>
</comment>
<dbReference type="Proteomes" id="UP001203761">
    <property type="component" value="Unassembled WGS sequence"/>
</dbReference>
<proteinExistence type="predicted"/>
<feature type="compositionally biased region" description="Basic and acidic residues" evidence="1">
    <location>
        <begin position="139"/>
        <end position="157"/>
    </location>
</feature>
<accession>A0ABT0QYI3</accession>
<evidence type="ECO:0000313" key="2">
    <source>
        <dbReference type="EMBL" id="MCL6422730.1"/>
    </source>
</evidence>
<dbReference type="RefSeq" id="WP_249736847.1">
    <property type="nucleotide sequence ID" value="NZ_JAKNCJ010000002.1"/>
</dbReference>
<sequence length="165" mass="17713">MSTSHRASGTPTGDRHEEAAAGAPGLPGFAPYREDLPPWLGERLVRLRVRAVPSAGRADAVRESLDAWMRDLTRDEQSSLPPERAGLWGAAVIERESTADGERIVIFSGGEDGIESAGGVYEDVRELLVGADPQITGTLHEDRPSTLEELEATRDPSAHPGTRHG</sequence>
<feature type="compositionally biased region" description="Low complexity" evidence="1">
    <location>
        <begin position="20"/>
        <end position="31"/>
    </location>
</feature>
<evidence type="ECO:0000256" key="1">
    <source>
        <dbReference type="SAM" id="MobiDB-lite"/>
    </source>
</evidence>
<feature type="region of interest" description="Disordered" evidence="1">
    <location>
        <begin position="1"/>
        <end position="31"/>
    </location>
</feature>
<gene>
    <name evidence="2" type="ORF">Bequi_04900</name>
</gene>
<feature type="compositionally biased region" description="Polar residues" evidence="1">
    <location>
        <begin position="1"/>
        <end position="11"/>
    </location>
</feature>
<evidence type="ECO:0000313" key="3">
    <source>
        <dbReference type="Proteomes" id="UP001203761"/>
    </source>
</evidence>
<protein>
    <submittedName>
        <fullName evidence="2">Uncharacterized protein</fullName>
    </submittedName>
</protein>
<keyword evidence="3" id="KW-1185">Reference proteome</keyword>
<dbReference type="EMBL" id="JAKNCJ010000002">
    <property type="protein sequence ID" value="MCL6422730.1"/>
    <property type="molecule type" value="Genomic_DNA"/>
</dbReference>
<name>A0ABT0QYI3_9MICO</name>
<organism evidence="2 3">
    <name type="scientific">Brachybacterium equifaecis</name>
    <dbReference type="NCBI Taxonomy" id="2910770"/>
    <lineage>
        <taxon>Bacteria</taxon>
        <taxon>Bacillati</taxon>
        <taxon>Actinomycetota</taxon>
        <taxon>Actinomycetes</taxon>
        <taxon>Micrococcales</taxon>
        <taxon>Dermabacteraceae</taxon>
        <taxon>Brachybacterium</taxon>
    </lineage>
</organism>
<reference evidence="2" key="1">
    <citation type="submission" date="2022-02" db="EMBL/GenBank/DDBJ databases">
        <authorList>
            <person name="Lee M."/>
            <person name="Kim S.-J."/>
            <person name="Jung M.-Y."/>
        </authorList>
    </citation>
    <scope>NUCLEOTIDE SEQUENCE</scope>
    <source>
        <strain evidence="2">JHP9</strain>
    </source>
</reference>
<feature type="region of interest" description="Disordered" evidence="1">
    <location>
        <begin position="135"/>
        <end position="165"/>
    </location>
</feature>